<keyword evidence="4" id="KW-0349">Heme</keyword>
<evidence type="ECO:0000256" key="7">
    <source>
        <dbReference type="ARBA" id="ARBA00022982"/>
    </source>
</evidence>
<dbReference type="InterPro" id="IPR036280">
    <property type="entry name" value="Multihaem_cyt_sf"/>
</dbReference>
<evidence type="ECO:0000256" key="1">
    <source>
        <dbReference type="ARBA" id="ARBA00001926"/>
    </source>
</evidence>
<dbReference type="PANTHER" id="PTHR35038:SF8">
    <property type="entry name" value="C-TYPE POLYHEME CYTOCHROME OMCC"/>
    <property type="match status" value="1"/>
</dbReference>
<dbReference type="RefSeq" id="WP_178365047.1">
    <property type="nucleotide sequence ID" value="NZ_JACADJ010000002.1"/>
</dbReference>
<keyword evidence="7" id="KW-0249">Electron transport</keyword>
<dbReference type="AlphaFoldDB" id="A0A850SVZ9"/>
<dbReference type="PANTHER" id="PTHR35038">
    <property type="entry name" value="DISSIMILATORY SULFITE REDUCTASE SIRA"/>
    <property type="match status" value="1"/>
</dbReference>
<proteinExistence type="predicted"/>
<feature type="signal peptide" evidence="9">
    <location>
        <begin position="1"/>
        <end position="24"/>
    </location>
</feature>
<keyword evidence="8" id="KW-0408">Iron</keyword>
<protein>
    <recommendedName>
        <fullName evidence="10">Tetrahaem cytochrome domain-containing protein</fullName>
    </recommendedName>
</protein>
<dbReference type="InterPro" id="IPR012286">
    <property type="entry name" value="Tetrahaem_cytochrome"/>
</dbReference>
<keyword evidence="12" id="KW-1185">Reference proteome</keyword>
<dbReference type="Pfam" id="PF14537">
    <property type="entry name" value="Cytochrom_c3_2"/>
    <property type="match status" value="1"/>
</dbReference>
<comment type="cofactor">
    <cofactor evidence="1">
        <name>heme c</name>
        <dbReference type="ChEBI" id="CHEBI:61717"/>
    </cofactor>
</comment>
<evidence type="ECO:0000259" key="10">
    <source>
        <dbReference type="Pfam" id="PF14537"/>
    </source>
</evidence>
<evidence type="ECO:0000256" key="2">
    <source>
        <dbReference type="ARBA" id="ARBA00004196"/>
    </source>
</evidence>
<comment type="subcellular location">
    <subcellularLocation>
        <location evidence="2">Cell envelope</location>
    </subcellularLocation>
</comment>
<keyword evidence="6 9" id="KW-0732">Signal</keyword>
<evidence type="ECO:0000313" key="12">
    <source>
        <dbReference type="Proteomes" id="UP000553343"/>
    </source>
</evidence>
<gene>
    <name evidence="11" type="ORF">HXW94_01100</name>
</gene>
<accession>A0A850SVZ9</accession>
<name>A0A850SVZ9_9BACT</name>
<dbReference type="SUPFAM" id="SSF48695">
    <property type="entry name" value="Multiheme cytochromes"/>
    <property type="match status" value="1"/>
</dbReference>
<evidence type="ECO:0000256" key="6">
    <source>
        <dbReference type="ARBA" id="ARBA00022729"/>
    </source>
</evidence>
<dbReference type="GO" id="GO:0046872">
    <property type="term" value="F:metal ion binding"/>
    <property type="evidence" value="ECO:0007669"/>
    <property type="project" value="UniProtKB-KW"/>
</dbReference>
<sequence>MKCKFCFTLFFASVLILFGGPVDAEEQKDCFHSSLHYTGEGMRYWYEAKDGFMAITGVPYDSLGCKNCHVKSCDDCHLKKTEDGCAYSAESARSKQVCLKCHAREKATIKYDEAMACEGVHAESDMDCMDCHSKREVHGDGKFYTSMRQDGAMDTACTNCHTKDAEEYPAPPDTRSHTVHKGKLECNACHVQNTMTCYNCHFGVLAETKSKPKSFTKKVKDFLLLVKFKGKVTSGTIQTLVGKNNEPFVSYVPYLTHSIMREGRKCEQCHATEAVKTLASSQRFTTAVFKDDKLEFYKGVIPAVPELLDWPFLEKKGDQWVPFEPKTKPLTQMALYAEPFTQDDLKKLAVEYKYEE</sequence>
<evidence type="ECO:0000256" key="3">
    <source>
        <dbReference type="ARBA" id="ARBA00022448"/>
    </source>
</evidence>
<evidence type="ECO:0000313" key="11">
    <source>
        <dbReference type="EMBL" id="NWH03603.1"/>
    </source>
</evidence>
<evidence type="ECO:0000256" key="9">
    <source>
        <dbReference type="SAM" id="SignalP"/>
    </source>
</evidence>
<evidence type="ECO:0000256" key="8">
    <source>
        <dbReference type="ARBA" id="ARBA00023004"/>
    </source>
</evidence>
<evidence type="ECO:0000256" key="5">
    <source>
        <dbReference type="ARBA" id="ARBA00022723"/>
    </source>
</evidence>
<dbReference type="GO" id="GO:0030313">
    <property type="term" value="C:cell envelope"/>
    <property type="evidence" value="ECO:0007669"/>
    <property type="project" value="UniProtKB-SubCell"/>
</dbReference>
<dbReference type="Proteomes" id="UP000553343">
    <property type="component" value="Unassembled WGS sequence"/>
</dbReference>
<dbReference type="EMBL" id="JACADJ010000002">
    <property type="protein sequence ID" value="NWH03603.1"/>
    <property type="molecule type" value="Genomic_DNA"/>
</dbReference>
<dbReference type="InterPro" id="IPR051829">
    <property type="entry name" value="Multiheme_Cytochr_ET"/>
</dbReference>
<keyword evidence="5" id="KW-0479">Metal-binding</keyword>
<feature type="chain" id="PRO_5032400189" description="Tetrahaem cytochrome domain-containing protein" evidence="9">
    <location>
        <begin position="25"/>
        <end position="356"/>
    </location>
</feature>
<keyword evidence="3" id="KW-0813">Transport</keyword>
<organism evidence="11 12">
    <name type="scientific">Desulfobacter latus</name>
    <dbReference type="NCBI Taxonomy" id="2292"/>
    <lineage>
        <taxon>Bacteria</taxon>
        <taxon>Pseudomonadati</taxon>
        <taxon>Thermodesulfobacteriota</taxon>
        <taxon>Desulfobacteria</taxon>
        <taxon>Desulfobacterales</taxon>
        <taxon>Desulfobacteraceae</taxon>
        <taxon>Desulfobacter</taxon>
    </lineage>
</organism>
<feature type="domain" description="Tetrahaem cytochrome" evidence="10">
    <location>
        <begin position="120"/>
        <end position="201"/>
    </location>
</feature>
<evidence type="ECO:0000256" key="4">
    <source>
        <dbReference type="ARBA" id="ARBA00022617"/>
    </source>
</evidence>
<comment type="caution">
    <text evidence="11">The sequence shown here is derived from an EMBL/GenBank/DDBJ whole genome shotgun (WGS) entry which is preliminary data.</text>
</comment>
<reference evidence="11 12" key="1">
    <citation type="submission" date="2020-06" db="EMBL/GenBank/DDBJ databases">
        <title>High-quality draft genome of sulfate reducer Desulfobacter latus type strain AcrS2 isolated from marine sediment.</title>
        <authorList>
            <person name="Hoppe M."/>
            <person name="Larsen C.K."/>
            <person name="Marshall I.P.G."/>
            <person name="Schramm A."/>
            <person name="Marietou A.G."/>
        </authorList>
    </citation>
    <scope>NUCLEOTIDE SEQUENCE [LARGE SCALE GENOMIC DNA]</scope>
    <source>
        <strain evidence="11 12">AcRS2</strain>
    </source>
</reference>